<evidence type="ECO:0000313" key="1">
    <source>
        <dbReference type="EMBL" id="KRY77011.1"/>
    </source>
</evidence>
<dbReference type="EMBL" id="JYDR01000009">
    <property type="protein sequence ID" value="KRY77011.1"/>
    <property type="molecule type" value="Genomic_DNA"/>
</dbReference>
<comment type="caution">
    <text evidence="1">The sequence shown here is derived from an EMBL/GenBank/DDBJ whole genome shotgun (WGS) entry which is preliminary data.</text>
</comment>
<reference evidence="1 2" key="1">
    <citation type="submission" date="2015-01" db="EMBL/GenBank/DDBJ databases">
        <title>Evolution of Trichinella species and genotypes.</title>
        <authorList>
            <person name="Korhonen P.K."/>
            <person name="Edoardo P."/>
            <person name="Giuseppe L.R."/>
            <person name="Gasser R.B."/>
        </authorList>
    </citation>
    <scope>NUCLEOTIDE SEQUENCE [LARGE SCALE GENOMIC DNA]</scope>
    <source>
        <strain evidence="1">ISS13</strain>
    </source>
</reference>
<sequence length="59" mass="7289">MRGYIFYKFLIFLRPNRNENKELKFSSECKREIKLQTTALLRRMHRAELLNLKPSFREL</sequence>
<name>A0A0V1EVE9_TRIPS</name>
<dbReference type="AlphaFoldDB" id="A0A0V1EVE9"/>
<accession>A0A0V1EVE9</accession>
<protein>
    <submittedName>
        <fullName evidence="1">Uncharacterized protein</fullName>
    </submittedName>
</protein>
<dbReference type="Proteomes" id="UP000054632">
    <property type="component" value="Unassembled WGS sequence"/>
</dbReference>
<evidence type="ECO:0000313" key="2">
    <source>
        <dbReference type="Proteomes" id="UP000054632"/>
    </source>
</evidence>
<gene>
    <name evidence="1" type="ORF">T4A_4861</name>
</gene>
<proteinExistence type="predicted"/>
<organism evidence="1 2">
    <name type="scientific">Trichinella pseudospiralis</name>
    <name type="common">Parasitic roundworm</name>
    <dbReference type="NCBI Taxonomy" id="6337"/>
    <lineage>
        <taxon>Eukaryota</taxon>
        <taxon>Metazoa</taxon>
        <taxon>Ecdysozoa</taxon>
        <taxon>Nematoda</taxon>
        <taxon>Enoplea</taxon>
        <taxon>Dorylaimia</taxon>
        <taxon>Trichinellida</taxon>
        <taxon>Trichinellidae</taxon>
        <taxon>Trichinella</taxon>
    </lineage>
</organism>